<feature type="compositionally biased region" description="Basic and acidic residues" evidence="1">
    <location>
        <begin position="235"/>
        <end position="251"/>
    </location>
</feature>
<dbReference type="STRING" id="41427.A0A182J8V5"/>
<evidence type="ECO:0000313" key="2">
    <source>
        <dbReference type="EnsemblMetazoa" id="AATE013583-PA.1"/>
    </source>
</evidence>
<dbReference type="SMART" id="SM00394">
    <property type="entry name" value="RIIa"/>
    <property type="match status" value="1"/>
</dbReference>
<feature type="compositionally biased region" description="Basic residues" evidence="1">
    <location>
        <begin position="172"/>
        <end position="184"/>
    </location>
</feature>
<dbReference type="CDD" id="cd12097">
    <property type="entry name" value="DD_RI_PKA"/>
    <property type="match status" value="1"/>
</dbReference>
<dbReference type="Gene3D" id="1.20.890.10">
    <property type="entry name" value="cAMP-dependent protein kinase regulatory subunit, dimerization-anchoring domain"/>
    <property type="match status" value="1"/>
</dbReference>
<feature type="region of interest" description="Disordered" evidence="1">
    <location>
        <begin position="143"/>
        <end position="293"/>
    </location>
</feature>
<reference evidence="2" key="1">
    <citation type="submission" date="2022-08" db="UniProtKB">
        <authorList>
            <consortium name="EnsemblMetazoa"/>
        </authorList>
    </citation>
    <scope>IDENTIFICATION</scope>
    <source>
        <strain evidence="2">EBRO</strain>
    </source>
</reference>
<sequence length="293" mass="31929">MSEEEQHLRECESYIQTHRIQRLMKDCIVQLCVSRPENPIVFLRQYFQKLERLRMGNQLSNRLGTLFGLEKGPGASASGSGGANGETGGDSSKYTLIESKPLHAKQGPAKGTETRVGYGTTSLAAANDGVGVSRLSRVRSFFLPASTGSPSKDSPENPGKRDRTGGSFHSRTGSRRRFRFYTIRRRQEQQSSVPDDGPHGKADATGQEGPLESNQSLLPAGHASQRTSQWIHRLPPREDAIVSSIEGERSNQPDGEIVPRGTEQTDGSQAQGSSPEPKLSQRTNPTASEMIEG</sequence>
<dbReference type="SUPFAM" id="SSF47391">
    <property type="entry name" value="Dimerization-anchoring domain of cAMP-dependent PK regulatory subunit"/>
    <property type="match status" value="1"/>
</dbReference>
<organism evidence="2">
    <name type="scientific">Anopheles atroparvus</name>
    <name type="common">European mosquito</name>
    <dbReference type="NCBI Taxonomy" id="41427"/>
    <lineage>
        <taxon>Eukaryota</taxon>
        <taxon>Metazoa</taxon>
        <taxon>Ecdysozoa</taxon>
        <taxon>Arthropoda</taxon>
        <taxon>Hexapoda</taxon>
        <taxon>Insecta</taxon>
        <taxon>Pterygota</taxon>
        <taxon>Neoptera</taxon>
        <taxon>Endopterygota</taxon>
        <taxon>Diptera</taxon>
        <taxon>Nematocera</taxon>
        <taxon>Culicoidea</taxon>
        <taxon>Culicidae</taxon>
        <taxon>Anophelinae</taxon>
        <taxon>Anopheles</taxon>
    </lineage>
</organism>
<dbReference type="EnsemblMetazoa" id="AATE013583-RA">
    <property type="protein sequence ID" value="AATE013583-PA.1"/>
    <property type="gene ID" value="AATE013583"/>
</dbReference>
<dbReference type="VEuPathDB" id="VectorBase:AATE013583"/>
<feature type="compositionally biased region" description="Gly residues" evidence="1">
    <location>
        <begin position="79"/>
        <end position="88"/>
    </location>
</feature>
<dbReference type="Pfam" id="PF02197">
    <property type="entry name" value="RIIa"/>
    <property type="match status" value="1"/>
</dbReference>
<dbReference type="AlphaFoldDB" id="A0A182J8V5"/>
<dbReference type="InterPro" id="IPR003117">
    <property type="entry name" value="cAMP_dep_PK_reg_su_I/II_a/b"/>
</dbReference>
<feature type="region of interest" description="Disordered" evidence="1">
    <location>
        <begin position="73"/>
        <end position="94"/>
    </location>
</feature>
<proteinExistence type="predicted"/>
<accession>A0A182J8V5</accession>
<feature type="compositionally biased region" description="Polar residues" evidence="1">
    <location>
        <begin position="262"/>
        <end position="287"/>
    </location>
</feature>
<protein>
    <submittedName>
        <fullName evidence="2">RIIa domain-containing protein</fullName>
    </submittedName>
</protein>
<evidence type="ECO:0000256" key="1">
    <source>
        <dbReference type="SAM" id="MobiDB-lite"/>
    </source>
</evidence>
<name>A0A182J8V5_ANOAO</name>
<feature type="compositionally biased region" description="Basic and acidic residues" evidence="1">
    <location>
        <begin position="153"/>
        <end position="164"/>
    </location>
</feature>